<accession>A0A078IU58</accession>
<dbReference type="PaxDb" id="3708-A0A078IU58"/>
<dbReference type="Gramene" id="CDY52528">
    <property type="protein sequence ID" value="CDY52528"/>
    <property type="gene ID" value="GSBRNA2T00007220001"/>
</dbReference>
<dbReference type="Proteomes" id="UP000028999">
    <property type="component" value="Unassembled WGS sequence"/>
</dbReference>
<organism evidence="1 2">
    <name type="scientific">Brassica napus</name>
    <name type="common">Rape</name>
    <dbReference type="NCBI Taxonomy" id="3708"/>
    <lineage>
        <taxon>Eukaryota</taxon>
        <taxon>Viridiplantae</taxon>
        <taxon>Streptophyta</taxon>
        <taxon>Embryophyta</taxon>
        <taxon>Tracheophyta</taxon>
        <taxon>Spermatophyta</taxon>
        <taxon>Magnoliopsida</taxon>
        <taxon>eudicotyledons</taxon>
        <taxon>Gunneridae</taxon>
        <taxon>Pentapetalae</taxon>
        <taxon>rosids</taxon>
        <taxon>malvids</taxon>
        <taxon>Brassicales</taxon>
        <taxon>Brassicaceae</taxon>
        <taxon>Brassiceae</taxon>
        <taxon>Brassica</taxon>
    </lineage>
</organism>
<dbReference type="EMBL" id="LK033100">
    <property type="protein sequence ID" value="CDY52528.1"/>
    <property type="molecule type" value="Genomic_DNA"/>
</dbReference>
<proteinExistence type="predicted"/>
<evidence type="ECO:0000313" key="2">
    <source>
        <dbReference type="Proteomes" id="UP000028999"/>
    </source>
</evidence>
<name>A0A078IU58_BRANA</name>
<gene>
    <name evidence="1" type="primary">BnaC03g75150D</name>
    <name evidence="1" type="ORF">GSBRNA2T00007220001</name>
</gene>
<dbReference type="AlphaFoldDB" id="A0A078IU58"/>
<sequence length="107" mass="12480">MGSPKHKSPKYFVNFLLTAAAQESKMSGTSELCWGLLFRGSGIVWRGVRVGEHAVSIMVVFIHPRIFDNEFVYVNISYFMSRKQIIFNRIHIRRFYVKTHNFKGGFF</sequence>
<keyword evidence="2" id="KW-1185">Reference proteome</keyword>
<evidence type="ECO:0000313" key="1">
    <source>
        <dbReference type="EMBL" id="CDY52528.1"/>
    </source>
</evidence>
<reference evidence="1 2" key="1">
    <citation type="journal article" date="2014" name="Science">
        <title>Plant genetics. Early allopolyploid evolution in the post-Neolithic Brassica napus oilseed genome.</title>
        <authorList>
            <person name="Chalhoub B."/>
            <person name="Denoeud F."/>
            <person name="Liu S."/>
            <person name="Parkin I.A."/>
            <person name="Tang H."/>
            <person name="Wang X."/>
            <person name="Chiquet J."/>
            <person name="Belcram H."/>
            <person name="Tong C."/>
            <person name="Samans B."/>
            <person name="Correa M."/>
            <person name="Da Silva C."/>
            <person name="Just J."/>
            <person name="Falentin C."/>
            <person name="Koh C.S."/>
            <person name="Le Clainche I."/>
            <person name="Bernard M."/>
            <person name="Bento P."/>
            <person name="Noel B."/>
            <person name="Labadie K."/>
            <person name="Alberti A."/>
            <person name="Charles M."/>
            <person name="Arnaud D."/>
            <person name="Guo H."/>
            <person name="Daviaud C."/>
            <person name="Alamery S."/>
            <person name="Jabbari K."/>
            <person name="Zhao M."/>
            <person name="Edger P.P."/>
            <person name="Chelaifa H."/>
            <person name="Tack D."/>
            <person name="Lassalle G."/>
            <person name="Mestiri I."/>
            <person name="Schnel N."/>
            <person name="Le Paslier M.C."/>
            <person name="Fan G."/>
            <person name="Renault V."/>
            <person name="Bayer P.E."/>
            <person name="Golicz A.A."/>
            <person name="Manoli S."/>
            <person name="Lee T.H."/>
            <person name="Thi V.H."/>
            <person name="Chalabi S."/>
            <person name="Hu Q."/>
            <person name="Fan C."/>
            <person name="Tollenaere R."/>
            <person name="Lu Y."/>
            <person name="Battail C."/>
            <person name="Shen J."/>
            <person name="Sidebottom C.H."/>
            <person name="Wang X."/>
            <person name="Canaguier A."/>
            <person name="Chauveau A."/>
            <person name="Berard A."/>
            <person name="Deniot G."/>
            <person name="Guan M."/>
            <person name="Liu Z."/>
            <person name="Sun F."/>
            <person name="Lim Y.P."/>
            <person name="Lyons E."/>
            <person name="Town C.D."/>
            <person name="Bancroft I."/>
            <person name="Wang X."/>
            <person name="Meng J."/>
            <person name="Ma J."/>
            <person name="Pires J.C."/>
            <person name="King G.J."/>
            <person name="Brunel D."/>
            <person name="Delourme R."/>
            <person name="Renard M."/>
            <person name="Aury J.M."/>
            <person name="Adams K.L."/>
            <person name="Batley J."/>
            <person name="Snowdon R.J."/>
            <person name="Tost J."/>
            <person name="Edwards D."/>
            <person name="Zhou Y."/>
            <person name="Hua W."/>
            <person name="Sharpe A.G."/>
            <person name="Paterson A.H."/>
            <person name="Guan C."/>
            <person name="Wincker P."/>
        </authorList>
    </citation>
    <scope>NUCLEOTIDE SEQUENCE [LARGE SCALE GENOMIC DNA]</scope>
    <source>
        <strain evidence="2">cv. Darmor-bzh</strain>
    </source>
</reference>
<protein>
    <submittedName>
        <fullName evidence="1">BnaC03g75150D protein</fullName>
    </submittedName>
</protein>